<accession>A0ABS4E7U8</accession>
<dbReference type="RefSeq" id="WP_268828379.1">
    <property type="nucleotide sequence ID" value="NZ_BAAACS010000017.1"/>
</dbReference>
<reference evidence="1 2" key="1">
    <citation type="submission" date="2021-03" db="EMBL/GenBank/DDBJ databases">
        <title>Genomic Encyclopedia of Type Strains, Phase IV (KMG-IV): sequencing the most valuable type-strain genomes for metagenomic binning, comparative biology and taxonomic classification.</title>
        <authorList>
            <person name="Goeker M."/>
        </authorList>
    </citation>
    <scope>NUCLEOTIDE SEQUENCE [LARGE SCALE GENOMIC DNA]</scope>
    <source>
        <strain evidence="1 2">DSM 1289</strain>
    </source>
</reference>
<dbReference type="EMBL" id="JAGGJX010000001">
    <property type="protein sequence ID" value="MBP1854015.1"/>
    <property type="molecule type" value="Genomic_DNA"/>
</dbReference>
<name>A0ABS4E7U8_9FIRM</name>
<protein>
    <submittedName>
        <fullName evidence="1">Uncharacterized protein</fullName>
    </submittedName>
</protein>
<keyword evidence="2" id="KW-1185">Reference proteome</keyword>
<evidence type="ECO:0000313" key="2">
    <source>
        <dbReference type="Proteomes" id="UP000767291"/>
    </source>
</evidence>
<gene>
    <name evidence="1" type="ORF">J2Z43_000405</name>
</gene>
<comment type="caution">
    <text evidence="1">The sequence shown here is derived from an EMBL/GenBank/DDBJ whole genome shotgun (WGS) entry which is preliminary data.</text>
</comment>
<dbReference type="Proteomes" id="UP000767291">
    <property type="component" value="Unassembled WGS sequence"/>
</dbReference>
<proteinExistence type="predicted"/>
<evidence type="ECO:0000313" key="1">
    <source>
        <dbReference type="EMBL" id="MBP1854015.1"/>
    </source>
</evidence>
<organism evidence="1 2">
    <name type="scientific">Metaclostridioides mangenotii</name>
    <dbReference type="NCBI Taxonomy" id="1540"/>
    <lineage>
        <taxon>Bacteria</taxon>
        <taxon>Bacillati</taxon>
        <taxon>Bacillota</taxon>
        <taxon>Clostridia</taxon>
        <taxon>Peptostreptococcales</taxon>
        <taxon>Peptostreptococcaceae</taxon>
        <taxon>Metaclostridioides</taxon>
    </lineage>
</organism>
<sequence>MSIEVYDVTYKLNGGKTSGHVVPTERVLERKMTKEDEDQM</sequence>